<keyword evidence="4" id="KW-0547">Nucleotide-binding</keyword>
<keyword evidence="6" id="KW-1278">Translocase</keyword>
<proteinExistence type="inferred from homology"/>
<dbReference type="Pfam" id="PF00005">
    <property type="entry name" value="ABC_tran"/>
    <property type="match status" value="1"/>
</dbReference>
<accession>A0ABX0BGN7</accession>
<evidence type="ECO:0000313" key="12">
    <source>
        <dbReference type="Proteomes" id="UP000471672"/>
    </source>
</evidence>
<dbReference type="InterPro" id="IPR003439">
    <property type="entry name" value="ABC_transporter-like_ATP-bd"/>
</dbReference>
<dbReference type="EMBL" id="JAAFAN010000096">
    <property type="protein sequence ID" value="NDO91337.1"/>
    <property type="molecule type" value="Genomic_DNA"/>
</dbReference>
<evidence type="ECO:0000256" key="3">
    <source>
        <dbReference type="ARBA" id="ARBA00022475"/>
    </source>
</evidence>
<dbReference type="InterPro" id="IPR003593">
    <property type="entry name" value="AAA+_ATPase"/>
</dbReference>
<evidence type="ECO:0000313" key="11">
    <source>
        <dbReference type="EMBL" id="NDO91337.1"/>
    </source>
</evidence>
<evidence type="ECO:0000259" key="10">
    <source>
        <dbReference type="PROSITE" id="PS50893"/>
    </source>
</evidence>
<keyword evidence="7" id="KW-0472">Membrane</keyword>
<dbReference type="RefSeq" id="WP_162290564.1">
    <property type="nucleotide sequence ID" value="NZ_JAAFAN010000096.1"/>
</dbReference>
<dbReference type="SMART" id="SM00382">
    <property type="entry name" value="AAA"/>
    <property type="match status" value="1"/>
</dbReference>
<dbReference type="InterPro" id="IPR017871">
    <property type="entry name" value="ABC_transporter-like_CS"/>
</dbReference>
<evidence type="ECO:0000256" key="2">
    <source>
        <dbReference type="ARBA" id="ARBA00022448"/>
    </source>
</evidence>
<evidence type="ECO:0000256" key="1">
    <source>
        <dbReference type="ARBA" id="ARBA00004413"/>
    </source>
</evidence>
<feature type="domain" description="ABC transporter" evidence="10">
    <location>
        <begin position="5"/>
        <end position="235"/>
    </location>
</feature>
<evidence type="ECO:0000256" key="7">
    <source>
        <dbReference type="ARBA" id="ARBA00023136"/>
    </source>
</evidence>
<evidence type="ECO:0000256" key="4">
    <source>
        <dbReference type="ARBA" id="ARBA00022741"/>
    </source>
</evidence>
<keyword evidence="8" id="KW-0046">Antibiotic resistance</keyword>
<keyword evidence="5 11" id="KW-0067">ATP-binding</keyword>
<dbReference type="SUPFAM" id="SSF52540">
    <property type="entry name" value="P-loop containing nucleoside triphosphate hydrolases"/>
    <property type="match status" value="1"/>
</dbReference>
<dbReference type="InterPro" id="IPR050763">
    <property type="entry name" value="ABC_transporter_ATP-binding"/>
</dbReference>
<evidence type="ECO:0000256" key="6">
    <source>
        <dbReference type="ARBA" id="ARBA00022967"/>
    </source>
</evidence>
<name>A0ABX0BGN7_9MICO</name>
<sequence>MTAMISATDLRKTYGKKQALDGFTLSVDEGTVCGMLGPNGAGKTTAVRILATLLKADSGKASIAGHDLTTGSDRVRAAIGFTGQFSAVDEILTGRQNLDMFARLYHLDRRQARQRTDELLDRFALHDAADRPAGGYSGGMRRRLDLAVSLILAPRVLFLDEPTTGLDPRTRAEVWTDIRELVSAGTTVLLTTQYLDEADHLADQIAVIDSGTIIARGTPRELKESVGGDRIELALRDEKQTKAAARIVATSTGTDPGIDLHRRRVSAPAPERFHNLSTTMRQLHEAGIDPEDIALRQPTLDDVFLKLTDRKEKTA</sequence>
<evidence type="ECO:0000256" key="5">
    <source>
        <dbReference type="ARBA" id="ARBA00022840"/>
    </source>
</evidence>
<evidence type="ECO:0000256" key="8">
    <source>
        <dbReference type="ARBA" id="ARBA00023251"/>
    </source>
</evidence>
<dbReference type="PROSITE" id="PS00211">
    <property type="entry name" value="ABC_TRANSPORTER_1"/>
    <property type="match status" value="1"/>
</dbReference>
<comment type="subcellular location">
    <subcellularLocation>
        <location evidence="1">Cell membrane</location>
        <topology evidence="1">Peripheral membrane protein</topology>
        <orientation evidence="1">Cytoplasmic side</orientation>
    </subcellularLocation>
</comment>
<dbReference type="PANTHER" id="PTHR42711">
    <property type="entry name" value="ABC TRANSPORTER ATP-BINDING PROTEIN"/>
    <property type="match status" value="1"/>
</dbReference>
<dbReference type="NCBIfam" id="TIGR01188">
    <property type="entry name" value="drrA"/>
    <property type="match status" value="1"/>
</dbReference>
<gene>
    <name evidence="11" type="ORF">GYH36_18055</name>
</gene>
<dbReference type="Proteomes" id="UP000471672">
    <property type="component" value="Unassembled WGS sequence"/>
</dbReference>
<dbReference type="InterPro" id="IPR027417">
    <property type="entry name" value="P-loop_NTPase"/>
</dbReference>
<protein>
    <submittedName>
        <fullName evidence="11">ATP-binding cassette domain-containing protein</fullName>
    </submittedName>
</protein>
<reference evidence="11 12" key="1">
    <citation type="journal article" date="2021" name="Arch. Microbiol.">
        <title>Cellulosimicrobium fucosivorans sp. nov., isolated from San Elijo Lagoon, contains a fucose metabolic pathway linked to carotenoid production.</title>
        <authorList>
            <person name="Aviles F.A."/>
            <person name="Kyndt J.A."/>
        </authorList>
    </citation>
    <scope>NUCLEOTIDE SEQUENCE [LARGE SCALE GENOMIC DNA]</scope>
    <source>
        <strain evidence="11 12">SE3</strain>
    </source>
</reference>
<comment type="similarity">
    <text evidence="9">Belongs to the ABC transporter superfamily. Drug exporter-1 (DrugE1) (TC 3.A.1.105) family.</text>
</comment>
<evidence type="ECO:0000256" key="9">
    <source>
        <dbReference type="ARBA" id="ARBA00049985"/>
    </source>
</evidence>
<dbReference type="Gene3D" id="3.40.50.300">
    <property type="entry name" value="P-loop containing nucleotide triphosphate hydrolases"/>
    <property type="match status" value="1"/>
</dbReference>
<dbReference type="PANTHER" id="PTHR42711:SF19">
    <property type="entry name" value="DOXORUBICIN RESISTANCE ATP-BINDING PROTEIN DRRA"/>
    <property type="match status" value="1"/>
</dbReference>
<keyword evidence="3" id="KW-1003">Cell membrane</keyword>
<dbReference type="InterPro" id="IPR005894">
    <property type="entry name" value="DrrA"/>
</dbReference>
<dbReference type="PROSITE" id="PS50893">
    <property type="entry name" value="ABC_TRANSPORTER_2"/>
    <property type="match status" value="1"/>
</dbReference>
<dbReference type="GO" id="GO:0005524">
    <property type="term" value="F:ATP binding"/>
    <property type="evidence" value="ECO:0007669"/>
    <property type="project" value="UniProtKB-KW"/>
</dbReference>
<comment type="caution">
    <text evidence="11">The sequence shown here is derived from an EMBL/GenBank/DDBJ whole genome shotgun (WGS) entry which is preliminary data.</text>
</comment>
<keyword evidence="2" id="KW-0813">Transport</keyword>
<organism evidence="11 12">
    <name type="scientific">Cellulosimicrobium composti</name>
    <dbReference type="NCBI Taxonomy" id="2672572"/>
    <lineage>
        <taxon>Bacteria</taxon>
        <taxon>Bacillati</taxon>
        <taxon>Actinomycetota</taxon>
        <taxon>Actinomycetes</taxon>
        <taxon>Micrococcales</taxon>
        <taxon>Promicromonosporaceae</taxon>
        <taxon>Cellulosimicrobium</taxon>
    </lineage>
</organism>
<keyword evidence="12" id="KW-1185">Reference proteome</keyword>